<dbReference type="InterPro" id="IPR029063">
    <property type="entry name" value="SAM-dependent_MTases_sf"/>
</dbReference>
<dbReference type="PANTHER" id="PTHR43317:SF1">
    <property type="entry name" value="THERMOSPERMINE SYNTHASE ACAULIS5"/>
    <property type="match status" value="1"/>
</dbReference>
<reference evidence="6 7" key="1">
    <citation type="submission" date="2021-12" db="EMBL/GenBank/DDBJ databases">
        <title>High titer production of polyol ester of fatty acids by Rhodotorula paludigena BS15 towards product separation-free biomass refinery.</title>
        <authorList>
            <person name="Mano J."/>
            <person name="Ono H."/>
            <person name="Tanaka T."/>
            <person name="Naito K."/>
            <person name="Sushida H."/>
            <person name="Ike M."/>
            <person name="Tokuyasu K."/>
            <person name="Kitaoka M."/>
        </authorList>
    </citation>
    <scope>NUCLEOTIDE SEQUENCE [LARGE SCALE GENOMIC DNA]</scope>
    <source>
        <strain evidence="6 7">BS15</strain>
    </source>
</reference>
<dbReference type="Pfam" id="PF01564">
    <property type="entry name" value="Spermine_synth"/>
    <property type="match status" value="1"/>
</dbReference>
<evidence type="ECO:0000256" key="1">
    <source>
        <dbReference type="ARBA" id="ARBA00007867"/>
    </source>
</evidence>
<evidence type="ECO:0000313" key="6">
    <source>
        <dbReference type="EMBL" id="GJN91173.1"/>
    </source>
</evidence>
<comment type="similarity">
    <text evidence="1">Belongs to the spermidine/spermine synthase family.</text>
</comment>
<dbReference type="EMBL" id="BQKY01000008">
    <property type="protein sequence ID" value="GJN91173.1"/>
    <property type="molecule type" value="Genomic_DNA"/>
</dbReference>
<evidence type="ECO:0000313" key="7">
    <source>
        <dbReference type="Proteomes" id="UP001342314"/>
    </source>
</evidence>
<dbReference type="GO" id="GO:0006596">
    <property type="term" value="P:polyamine biosynthetic process"/>
    <property type="evidence" value="ECO:0007669"/>
    <property type="project" value="UniProtKB-UniRule"/>
</dbReference>
<feature type="active site" description="Proton acceptor" evidence="4">
    <location>
        <position position="278"/>
    </location>
</feature>
<name>A0AAV5GLT6_9BASI</name>
<dbReference type="NCBIfam" id="NF037959">
    <property type="entry name" value="MFS_SpdSyn"/>
    <property type="match status" value="1"/>
</dbReference>
<dbReference type="Gene3D" id="3.40.50.150">
    <property type="entry name" value="Vaccinia Virus protein VP39"/>
    <property type="match status" value="1"/>
</dbReference>
<evidence type="ECO:0000256" key="3">
    <source>
        <dbReference type="ARBA" id="ARBA00023115"/>
    </source>
</evidence>
<organism evidence="6 7">
    <name type="scientific">Rhodotorula paludigena</name>
    <dbReference type="NCBI Taxonomy" id="86838"/>
    <lineage>
        <taxon>Eukaryota</taxon>
        <taxon>Fungi</taxon>
        <taxon>Dikarya</taxon>
        <taxon>Basidiomycota</taxon>
        <taxon>Pucciniomycotina</taxon>
        <taxon>Microbotryomycetes</taxon>
        <taxon>Sporidiobolales</taxon>
        <taxon>Sporidiobolaceae</taxon>
        <taxon>Rhodotorula</taxon>
    </lineage>
</organism>
<dbReference type="GO" id="GO:0016740">
    <property type="term" value="F:transferase activity"/>
    <property type="evidence" value="ECO:0007669"/>
    <property type="project" value="UniProtKB-UniRule"/>
</dbReference>
<sequence>MPLDWRVCWFAVGVWKIVTEGIVRERGEWLIQLAPSIGILVGRLLVDGVPTLFTWIWLRNSLSCKESFRNASSAVLALAHGVALTSSHCPTSPRALPPGILAARKSVTGWITVGEYVMPGGEGVESGRGDMTFRYLRADHSLLGGLWVGPSRSELKAARRSGLGEVSEKEVVRKAESIYSTFILQELVRLVDRPADLPRQSPEQGLIIGLGAGLCARALAQHGVNLTLVEIDPVVYDFARDYFGVNDVKAGEIALADAVQWVGEQQGKGKLFDYIVHDVFTGGAVAASLFTAPFLSQLASLMHPSGILALNFAGTLSSLSSLAILTTVLSTFTSLGGSCRAFEDVPLTSSSAEHSTSPDSFINLVVLCSRSWYLSPLAVRDPKRSDYLAFPSPRVRHAVFRNFRAQEVSLERFDPRGRDEADVRRWVIGVEEDARRVEKDQLDEVRMHAEAMGKVLPPDVWASW</sequence>
<comment type="caution">
    <text evidence="6">The sequence shown here is derived from an EMBL/GenBank/DDBJ whole genome shotgun (WGS) entry which is preliminary data.</text>
</comment>
<evidence type="ECO:0000256" key="4">
    <source>
        <dbReference type="PROSITE-ProRule" id="PRU00354"/>
    </source>
</evidence>
<gene>
    <name evidence="6" type="ORF">Rhopal_004191-T1</name>
</gene>
<evidence type="ECO:0000259" key="5">
    <source>
        <dbReference type="PROSITE" id="PS51006"/>
    </source>
</evidence>
<evidence type="ECO:0000256" key="2">
    <source>
        <dbReference type="ARBA" id="ARBA00022679"/>
    </source>
</evidence>
<dbReference type="CDD" id="cd02440">
    <property type="entry name" value="AdoMet_MTases"/>
    <property type="match status" value="1"/>
</dbReference>
<feature type="domain" description="PABS" evidence="5">
    <location>
        <begin position="195"/>
        <end position="361"/>
    </location>
</feature>
<protein>
    <recommendedName>
        <fullName evidence="5">PABS domain-containing protein</fullName>
    </recommendedName>
</protein>
<dbReference type="PROSITE" id="PS51006">
    <property type="entry name" value="PABS_2"/>
    <property type="match status" value="1"/>
</dbReference>
<dbReference type="InterPro" id="IPR030374">
    <property type="entry name" value="PABS"/>
</dbReference>
<accession>A0AAV5GLT6</accession>
<proteinExistence type="inferred from homology"/>
<dbReference type="AlphaFoldDB" id="A0AAV5GLT6"/>
<dbReference type="SUPFAM" id="SSF53335">
    <property type="entry name" value="S-adenosyl-L-methionine-dependent methyltransferases"/>
    <property type="match status" value="1"/>
</dbReference>
<dbReference type="PANTHER" id="PTHR43317">
    <property type="entry name" value="THERMOSPERMINE SYNTHASE ACAULIS5"/>
    <property type="match status" value="1"/>
</dbReference>
<dbReference type="Proteomes" id="UP001342314">
    <property type="component" value="Unassembled WGS sequence"/>
</dbReference>
<keyword evidence="2 4" id="KW-0808">Transferase</keyword>
<keyword evidence="3 4" id="KW-0620">Polyamine biosynthesis</keyword>
<keyword evidence="7" id="KW-1185">Reference proteome</keyword>